<evidence type="ECO:0000313" key="7">
    <source>
        <dbReference type="Proteomes" id="UP000265509"/>
    </source>
</evidence>
<accession>A0A3L7E564</accession>
<dbReference type="GO" id="GO:0046872">
    <property type="term" value="F:metal ion binding"/>
    <property type="evidence" value="ECO:0007669"/>
    <property type="project" value="UniProtKB-KW"/>
</dbReference>
<protein>
    <submittedName>
        <fullName evidence="6">Group III truncated hemoglobin</fullName>
    </submittedName>
</protein>
<dbReference type="Pfam" id="PF01152">
    <property type="entry name" value="Bac_globin"/>
    <property type="match status" value="1"/>
</dbReference>
<reference evidence="6 7" key="1">
    <citation type="submission" date="2018-07" db="EMBL/GenBank/DDBJ databases">
        <title>Halioglobus sp. genome submission.</title>
        <authorList>
            <person name="Ye M.-Q."/>
            <person name="Du Z.-J."/>
        </authorList>
    </citation>
    <scope>NUCLEOTIDE SEQUENCE [LARGE SCALE GENOMIC DNA]</scope>
    <source>
        <strain evidence="6 7">U0301</strain>
    </source>
</reference>
<keyword evidence="4 5" id="KW-0408">Iron</keyword>
<dbReference type="GO" id="GO:0020037">
    <property type="term" value="F:heme binding"/>
    <property type="evidence" value="ECO:0007669"/>
    <property type="project" value="InterPro"/>
</dbReference>
<proteinExistence type="predicted"/>
<keyword evidence="3 5" id="KW-0479">Metal-binding</keyword>
<dbReference type="InterPro" id="IPR012292">
    <property type="entry name" value="Globin/Proto"/>
</dbReference>
<evidence type="ECO:0000313" key="6">
    <source>
        <dbReference type="EMBL" id="RLQ23863.1"/>
    </source>
</evidence>
<dbReference type="InterPro" id="IPR009050">
    <property type="entry name" value="Globin-like_sf"/>
</dbReference>
<gene>
    <name evidence="6" type="ORF">DWB85_01545</name>
</gene>
<evidence type="ECO:0000256" key="4">
    <source>
        <dbReference type="ARBA" id="ARBA00023004"/>
    </source>
</evidence>
<feature type="binding site" description="distal binding residue" evidence="5">
    <location>
        <position position="50"/>
    </location>
    <ligand>
        <name>heme</name>
        <dbReference type="ChEBI" id="CHEBI:30413"/>
    </ligand>
    <ligandPart>
        <name>Fe</name>
        <dbReference type="ChEBI" id="CHEBI:18248"/>
    </ligandPart>
</feature>
<feature type="binding site" description="distal binding residue" evidence="5">
    <location>
        <position position="73"/>
    </location>
    <ligand>
        <name>heme</name>
        <dbReference type="ChEBI" id="CHEBI:30413"/>
    </ligand>
    <ligandPart>
        <name>Fe</name>
        <dbReference type="ChEBI" id="CHEBI:18248"/>
    </ligandPart>
</feature>
<dbReference type="OrthoDB" id="25954at2"/>
<evidence type="ECO:0000256" key="1">
    <source>
        <dbReference type="ARBA" id="ARBA00022448"/>
    </source>
</evidence>
<organism evidence="6 7">
    <name type="scientific">Seongchinamella sediminis</name>
    <dbReference type="NCBI Taxonomy" id="2283635"/>
    <lineage>
        <taxon>Bacteria</taxon>
        <taxon>Pseudomonadati</taxon>
        <taxon>Pseudomonadota</taxon>
        <taxon>Gammaproteobacteria</taxon>
        <taxon>Cellvibrionales</taxon>
        <taxon>Halieaceae</taxon>
        <taxon>Seongchinamella</taxon>
    </lineage>
</organism>
<name>A0A3L7E564_9GAMM</name>
<dbReference type="AlphaFoldDB" id="A0A3L7E564"/>
<comment type="caution">
    <text evidence="6">The sequence shown here is derived from an EMBL/GenBank/DDBJ whole genome shotgun (WGS) entry which is preliminary data.</text>
</comment>
<dbReference type="RefSeq" id="WP_117952421.1">
    <property type="nucleotide sequence ID" value="NZ_QRAN01000001.1"/>
</dbReference>
<keyword evidence="2 5" id="KW-0349">Heme</keyword>
<dbReference type="SUPFAM" id="SSF46458">
    <property type="entry name" value="Globin-like"/>
    <property type="match status" value="1"/>
</dbReference>
<evidence type="ECO:0000256" key="5">
    <source>
        <dbReference type="PIRSR" id="PIRSR601486-1"/>
    </source>
</evidence>
<dbReference type="GO" id="GO:0019825">
    <property type="term" value="F:oxygen binding"/>
    <property type="evidence" value="ECO:0007669"/>
    <property type="project" value="InterPro"/>
</dbReference>
<keyword evidence="1" id="KW-0813">Transport</keyword>
<sequence>MSQPLQPDLDSRQQVEQFVDRFYQRVLADEQLAPIFLDVASIDLEVHLPHIRNYWCKLLLGEQNYRRHTMNIHRALHAQRPLTRADFDRWLELFTATLDQYYSGPYTEKARRIATAIAANMQQSLPENTDS</sequence>
<dbReference type="Gene3D" id="1.10.490.10">
    <property type="entry name" value="Globins"/>
    <property type="match status" value="1"/>
</dbReference>
<dbReference type="InterPro" id="IPR001486">
    <property type="entry name" value="Hemoglobin_trunc"/>
</dbReference>
<dbReference type="CDD" id="cd08916">
    <property type="entry name" value="TrHb3_P"/>
    <property type="match status" value="1"/>
</dbReference>
<dbReference type="Proteomes" id="UP000265509">
    <property type="component" value="Unassembled WGS sequence"/>
</dbReference>
<keyword evidence="7" id="KW-1185">Reference proteome</keyword>
<dbReference type="EMBL" id="QRAN01000001">
    <property type="protein sequence ID" value="RLQ23863.1"/>
    <property type="molecule type" value="Genomic_DNA"/>
</dbReference>
<evidence type="ECO:0000256" key="3">
    <source>
        <dbReference type="ARBA" id="ARBA00022723"/>
    </source>
</evidence>
<evidence type="ECO:0000256" key="2">
    <source>
        <dbReference type="ARBA" id="ARBA00022617"/>
    </source>
</evidence>